<dbReference type="Gene3D" id="3.40.50.300">
    <property type="entry name" value="P-loop containing nucleotide triphosphate hydrolases"/>
    <property type="match status" value="1"/>
</dbReference>
<dbReference type="PIRSF" id="PIRSF015617">
    <property type="entry name" value="Adensltrnsf_CobA"/>
    <property type="match status" value="1"/>
</dbReference>
<proteinExistence type="predicted"/>
<dbReference type="InterPro" id="IPR027417">
    <property type="entry name" value="P-loop_NTPase"/>
</dbReference>
<organism evidence="1 2">
    <name type="scientific">Candidatus Collierbacteria bacterium GW2011_GWA2_42_17</name>
    <dbReference type="NCBI Taxonomy" id="1618378"/>
    <lineage>
        <taxon>Bacteria</taxon>
        <taxon>Candidatus Collieribacteriota</taxon>
    </lineage>
</organism>
<evidence type="ECO:0000313" key="2">
    <source>
        <dbReference type="Proteomes" id="UP000033854"/>
    </source>
</evidence>
<dbReference type="PANTHER" id="PTHR46638">
    <property type="entry name" value="CORRINOID ADENOSYLTRANSFERASE"/>
    <property type="match status" value="1"/>
</dbReference>
<sequence>MNKQEGMVYVFEGYGKGKTSAALGVAVRMLLLEKKVVWISWFKEPSWKMSEMNLAKVFKNNLKMYWMGKGFFGGPMDHDTPDGHKMAAVRALSLARRILDGKEDQGGIVDLLVLDEIIRAVNDRLLMIDDILELIRMRGKTHLVLTGHKCPKKIEEAADLVTEMKKIKHPFDKGVLAVRGLDF</sequence>
<gene>
    <name evidence="1" type="ORF">UV06_C0004G0046</name>
</gene>
<dbReference type="PANTHER" id="PTHR46638:SF1">
    <property type="entry name" value="CORRINOID ADENOSYLTRANSFERASE"/>
    <property type="match status" value="1"/>
</dbReference>
<accession>A0A0G1B9A4</accession>
<dbReference type="EMBL" id="LCDA01000004">
    <property type="protein sequence ID" value="KKS42911.1"/>
    <property type="molecule type" value="Genomic_DNA"/>
</dbReference>
<dbReference type="Pfam" id="PF02572">
    <property type="entry name" value="CobA_CobO_BtuR"/>
    <property type="match status" value="1"/>
</dbReference>
<dbReference type="Proteomes" id="UP000033854">
    <property type="component" value="Unassembled WGS sequence"/>
</dbReference>
<name>A0A0G1B9A4_9BACT</name>
<dbReference type="InterPro" id="IPR003724">
    <property type="entry name" value="CblAdoTrfase_CobA"/>
</dbReference>
<reference evidence="1 2" key="1">
    <citation type="journal article" date="2015" name="Nature">
        <title>rRNA introns, odd ribosomes, and small enigmatic genomes across a large radiation of phyla.</title>
        <authorList>
            <person name="Brown C.T."/>
            <person name="Hug L.A."/>
            <person name="Thomas B.C."/>
            <person name="Sharon I."/>
            <person name="Castelle C.J."/>
            <person name="Singh A."/>
            <person name="Wilkins M.J."/>
            <person name="Williams K.H."/>
            <person name="Banfield J.F."/>
        </authorList>
    </citation>
    <scope>NUCLEOTIDE SEQUENCE [LARGE SCALE GENOMIC DNA]</scope>
</reference>
<comment type="caution">
    <text evidence="1">The sequence shown here is derived from an EMBL/GenBank/DDBJ whole genome shotgun (WGS) entry which is preliminary data.</text>
</comment>
<evidence type="ECO:0000313" key="1">
    <source>
        <dbReference type="EMBL" id="KKS42911.1"/>
    </source>
</evidence>
<protein>
    <submittedName>
        <fullName evidence="1">Cob(I)alamin adenosyltransferase</fullName>
    </submittedName>
</protein>
<dbReference type="GO" id="GO:0005524">
    <property type="term" value="F:ATP binding"/>
    <property type="evidence" value="ECO:0007669"/>
    <property type="project" value="InterPro"/>
</dbReference>
<dbReference type="SUPFAM" id="SSF52540">
    <property type="entry name" value="P-loop containing nucleoside triphosphate hydrolases"/>
    <property type="match status" value="1"/>
</dbReference>
<dbReference type="GO" id="GO:0009236">
    <property type="term" value="P:cobalamin biosynthetic process"/>
    <property type="evidence" value="ECO:0007669"/>
    <property type="project" value="InterPro"/>
</dbReference>
<keyword evidence="1" id="KW-0808">Transferase</keyword>
<dbReference type="AlphaFoldDB" id="A0A0G1B9A4"/>
<dbReference type="GO" id="GO:0008817">
    <property type="term" value="F:corrinoid adenosyltransferase activity"/>
    <property type="evidence" value="ECO:0007669"/>
    <property type="project" value="InterPro"/>
</dbReference>